<dbReference type="Pfam" id="PF03023">
    <property type="entry name" value="MurJ"/>
    <property type="match status" value="1"/>
</dbReference>
<dbReference type="CDD" id="cd13123">
    <property type="entry name" value="MATE_MurJ_like"/>
    <property type="match status" value="1"/>
</dbReference>
<feature type="transmembrane region" description="Helical" evidence="10">
    <location>
        <begin position="415"/>
        <end position="434"/>
    </location>
</feature>
<evidence type="ECO:0000313" key="13">
    <source>
        <dbReference type="Proteomes" id="UP001163266"/>
    </source>
</evidence>
<keyword evidence="13" id="KW-1185">Reference proteome</keyword>
<sequence>MNLLRAASTVSLFTLASRITGLARELLVAAAFGASTWTDAFNVAFRIPNLLRRLFAEGAFSQAFVPILAETRAQRGDEATRDLVDAVATLLFWVLLALCVAGVVAAPLLVYAMAAGLPRPGFDAAVSMTRWMFPYIGFMSLVALAAGVLNTWKRFAVPAATPVLLNLAMILAAGVLAPRFAAWGIEPIYAMSAGVVAGGLLQLALQVPALLRIGMLPRLRGLRAAWHHPGVRRVVRQMGPAVLGVSVAQLSLLINTQIASHLPAGSVSWLTYADRLMEFPTALLGVALGVVLLPQLASAQARKDDEGYSGLLDWGLRLVVLLALPSAVALLVFAEPLVASLYHYGAFADHDVRQTVWALMGYGVGLLGLVGVKVLAPGFYARQDIRTPVKIGIVVLGLTQAMNAAFVPFIGHAGLALSIGVAAVVNASWLLHGLRRRGAWRPAPGWGVFLARVVLATALLAALLVYAAQALDWTALRASPWARLGWLGATLVAAAVLYFGALWATGLRPREFLRRGH</sequence>
<feature type="transmembrane region" description="Helical" evidence="10">
    <location>
        <begin position="446"/>
        <end position="466"/>
    </location>
</feature>
<dbReference type="Proteomes" id="UP001163266">
    <property type="component" value="Chromosome"/>
</dbReference>
<evidence type="ECO:0000256" key="10">
    <source>
        <dbReference type="HAMAP-Rule" id="MF_02078"/>
    </source>
</evidence>
<keyword evidence="5 10" id="KW-0573">Peptidoglycan synthesis</keyword>
<dbReference type="HAMAP" id="MF_02078">
    <property type="entry name" value="MurJ_MviN"/>
    <property type="match status" value="1"/>
</dbReference>
<feature type="transmembrane region" description="Helical" evidence="10">
    <location>
        <begin position="486"/>
        <end position="507"/>
    </location>
</feature>
<keyword evidence="10" id="KW-0997">Cell inner membrane</keyword>
<comment type="pathway">
    <text evidence="10">Cell wall biogenesis; peptidoglycan biosynthesis.</text>
</comment>
<dbReference type="InterPro" id="IPR004268">
    <property type="entry name" value="MurJ"/>
</dbReference>
<keyword evidence="6 10" id="KW-1133">Transmembrane helix</keyword>
<dbReference type="PANTHER" id="PTHR47019">
    <property type="entry name" value="LIPID II FLIPPASE MURJ"/>
    <property type="match status" value="1"/>
</dbReference>
<dbReference type="PIRSF" id="PIRSF002869">
    <property type="entry name" value="MviN"/>
    <property type="match status" value="1"/>
</dbReference>
<evidence type="ECO:0000256" key="2">
    <source>
        <dbReference type="ARBA" id="ARBA00022475"/>
    </source>
</evidence>
<dbReference type="NCBIfam" id="TIGR01695">
    <property type="entry name" value="murJ_mviN"/>
    <property type="match status" value="1"/>
</dbReference>
<feature type="transmembrane region" description="Helical" evidence="10">
    <location>
        <begin position="279"/>
        <end position="297"/>
    </location>
</feature>
<organism evidence="12 13">
    <name type="scientific">Caldimonas aquatica</name>
    <dbReference type="NCBI Taxonomy" id="376175"/>
    <lineage>
        <taxon>Bacteria</taxon>
        <taxon>Pseudomonadati</taxon>
        <taxon>Pseudomonadota</taxon>
        <taxon>Betaproteobacteria</taxon>
        <taxon>Burkholderiales</taxon>
        <taxon>Sphaerotilaceae</taxon>
        <taxon>Caldimonas</taxon>
    </lineage>
</organism>
<dbReference type="PRINTS" id="PR01806">
    <property type="entry name" value="VIRFACTRMVIN"/>
</dbReference>
<evidence type="ECO:0000256" key="7">
    <source>
        <dbReference type="ARBA" id="ARBA00023136"/>
    </source>
</evidence>
<keyword evidence="4 10" id="KW-0133">Cell shape</keyword>
<protein>
    <recommendedName>
        <fullName evidence="10">Probable lipid II flippase MurJ</fullName>
    </recommendedName>
</protein>
<evidence type="ECO:0000313" key="12">
    <source>
        <dbReference type="EMBL" id="UZD54181.1"/>
    </source>
</evidence>
<evidence type="ECO:0000256" key="3">
    <source>
        <dbReference type="ARBA" id="ARBA00022692"/>
    </source>
</evidence>
<keyword evidence="10 11" id="KW-0961">Cell wall biogenesis/degradation</keyword>
<accession>A0ABY6MNV9</accession>
<comment type="similarity">
    <text evidence="9 10 11">Belongs to the MurJ/MviN family.</text>
</comment>
<evidence type="ECO:0000256" key="6">
    <source>
        <dbReference type="ARBA" id="ARBA00022989"/>
    </source>
</evidence>
<feature type="transmembrane region" description="Helical" evidence="10">
    <location>
        <begin position="90"/>
        <end position="112"/>
    </location>
</feature>
<name>A0ABY6MNV9_9BURK</name>
<feature type="transmembrane region" description="Helical" evidence="10">
    <location>
        <begin position="356"/>
        <end position="376"/>
    </location>
</feature>
<gene>
    <name evidence="10 12" type="primary">murJ</name>
    <name evidence="12" type="ORF">OMP39_10905</name>
</gene>
<dbReference type="InterPro" id="IPR051050">
    <property type="entry name" value="Lipid_II_flippase_MurJ/MviN"/>
</dbReference>
<evidence type="ECO:0000256" key="9">
    <source>
        <dbReference type="ARBA" id="ARBA00061532"/>
    </source>
</evidence>
<feature type="transmembrane region" description="Helical" evidence="10">
    <location>
        <begin position="318"/>
        <end position="344"/>
    </location>
</feature>
<feature type="transmembrane region" description="Helical" evidence="10">
    <location>
        <begin position="388"/>
        <end position="409"/>
    </location>
</feature>
<dbReference type="RefSeq" id="WP_264891750.1">
    <property type="nucleotide sequence ID" value="NZ_CP110257.1"/>
</dbReference>
<evidence type="ECO:0000256" key="11">
    <source>
        <dbReference type="PIRNR" id="PIRNR002869"/>
    </source>
</evidence>
<keyword evidence="7 10" id="KW-0472">Membrane</keyword>
<feature type="transmembrane region" description="Helical" evidence="10">
    <location>
        <begin position="132"/>
        <end position="152"/>
    </location>
</feature>
<evidence type="ECO:0000256" key="4">
    <source>
        <dbReference type="ARBA" id="ARBA00022960"/>
    </source>
</evidence>
<keyword evidence="3 10" id="KW-0812">Transmembrane</keyword>
<evidence type="ECO:0000256" key="1">
    <source>
        <dbReference type="ARBA" id="ARBA00004651"/>
    </source>
</evidence>
<comment type="function">
    <text evidence="8 10 11">Involved in peptidoglycan biosynthesis. Transports lipid-linked peptidoglycan precursors from the inner to the outer leaflet of the cytoplasmic membrane.</text>
</comment>
<dbReference type="EMBL" id="CP110257">
    <property type="protein sequence ID" value="UZD54181.1"/>
    <property type="molecule type" value="Genomic_DNA"/>
</dbReference>
<comment type="subcellular location">
    <subcellularLocation>
        <location evidence="10">Cell inner membrane</location>
        <topology evidence="10">Multi-pass membrane protein</topology>
    </subcellularLocation>
    <subcellularLocation>
        <location evidence="1">Cell membrane</location>
        <topology evidence="1">Multi-pass membrane protein</topology>
    </subcellularLocation>
</comment>
<feature type="transmembrane region" description="Helical" evidence="10">
    <location>
        <begin position="188"/>
        <end position="211"/>
    </location>
</feature>
<dbReference type="PANTHER" id="PTHR47019:SF1">
    <property type="entry name" value="LIPID II FLIPPASE MURJ"/>
    <property type="match status" value="1"/>
</dbReference>
<keyword evidence="10 11" id="KW-0813">Transport</keyword>
<feature type="transmembrane region" description="Helical" evidence="10">
    <location>
        <begin position="241"/>
        <end position="259"/>
    </location>
</feature>
<feature type="transmembrane region" description="Helical" evidence="10">
    <location>
        <begin position="164"/>
        <end position="182"/>
    </location>
</feature>
<proteinExistence type="inferred from homology"/>
<evidence type="ECO:0000256" key="8">
    <source>
        <dbReference type="ARBA" id="ARBA00060041"/>
    </source>
</evidence>
<reference evidence="12" key="1">
    <citation type="submission" date="2022-10" db="EMBL/GenBank/DDBJ databases">
        <title>Complete genome sequence of Schlegelella aquatica LMG 23380.</title>
        <authorList>
            <person name="Musilova J."/>
            <person name="Kourilova X."/>
            <person name="Bezdicek M."/>
            <person name="Hermankova K."/>
            <person name="Obruca S."/>
            <person name="Sedlar K."/>
        </authorList>
    </citation>
    <scope>NUCLEOTIDE SEQUENCE</scope>
    <source>
        <strain evidence="12">LMG 23380</strain>
    </source>
</reference>
<evidence type="ECO:0000256" key="5">
    <source>
        <dbReference type="ARBA" id="ARBA00022984"/>
    </source>
</evidence>
<keyword evidence="2 10" id="KW-1003">Cell membrane</keyword>